<reference evidence="5 6" key="1">
    <citation type="journal article" date="2019" name="Mol. Biol. Evol.">
        <title>Blast fungal genomes show frequent chromosomal changes, gene gains and losses, and effector gene turnover.</title>
        <authorList>
            <person name="Gomez Luciano L.B."/>
            <person name="Jason Tsai I."/>
            <person name="Chuma I."/>
            <person name="Tosa Y."/>
            <person name="Chen Y.H."/>
            <person name="Li J.Y."/>
            <person name="Li M.Y."/>
            <person name="Jade Lu M.Y."/>
            <person name="Nakayashiki H."/>
            <person name="Li W.H."/>
        </authorList>
    </citation>
    <scope>NUCLEOTIDE SEQUENCE [LARGE SCALE GENOMIC DNA]</scope>
    <source>
        <strain evidence="5">MZ5-1-6</strain>
    </source>
</reference>
<dbReference type="AlphaFoldDB" id="A0A4P7NKP6"/>
<dbReference type="InterPro" id="IPR050309">
    <property type="entry name" value="Type-B_Carboxylest/Lipase"/>
</dbReference>
<feature type="chain" id="PRO_5021032153" description="Carboxylesterase type B domain-containing protein" evidence="3">
    <location>
        <begin position="20"/>
        <end position="724"/>
    </location>
</feature>
<dbReference type="EMBL" id="CP034208">
    <property type="protein sequence ID" value="QBZ62691.1"/>
    <property type="molecule type" value="Genomic_DNA"/>
</dbReference>
<proteinExistence type="inferred from homology"/>
<evidence type="ECO:0000256" key="2">
    <source>
        <dbReference type="ARBA" id="ARBA00022801"/>
    </source>
</evidence>
<feature type="signal peptide" evidence="3">
    <location>
        <begin position="1"/>
        <end position="19"/>
    </location>
</feature>
<dbReference type="Pfam" id="PF00135">
    <property type="entry name" value="COesterase"/>
    <property type="match status" value="1"/>
</dbReference>
<keyword evidence="3" id="KW-0732">Signal</keyword>
<protein>
    <recommendedName>
        <fullName evidence="4">Carboxylesterase type B domain-containing protein</fullName>
    </recommendedName>
</protein>
<feature type="domain" description="Carboxylesterase type B" evidence="4">
    <location>
        <begin position="179"/>
        <end position="671"/>
    </location>
</feature>
<organism evidence="5 6">
    <name type="scientific">Pyricularia oryzae</name>
    <name type="common">Rice blast fungus</name>
    <name type="synonym">Magnaporthe oryzae</name>
    <dbReference type="NCBI Taxonomy" id="318829"/>
    <lineage>
        <taxon>Eukaryota</taxon>
        <taxon>Fungi</taxon>
        <taxon>Dikarya</taxon>
        <taxon>Ascomycota</taxon>
        <taxon>Pezizomycotina</taxon>
        <taxon>Sordariomycetes</taxon>
        <taxon>Sordariomycetidae</taxon>
        <taxon>Magnaporthales</taxon>
        <taxon>Pyriculariaceae</taxon>
        <taxon>Pyricularia</taxon>
    </lineage>
</organism>
<dbReference type="PROSITE" id="PS00122">
    <property type="entry name" value="CARBOXYLESTERASE_B_1"/>
    <property type="match status" value="1"/>
</dbReference>
<dbReference type="Proteomes" id="UP000294847">
    <property type="component" value="Chromosome 5"/>
</dbReference>
<accession>A0A4P7NKP6</accession>
<gene>
    <name evidence="5" type="ORF">PoMZ_11576</name>
</gene>
<dbReference type="SUPFAM" id="SSF53474">
    <property type="entry name" value="alpha/beta-Hydrolases"/>
    <property type="match status" value="1"/>
</dbReference>
<dbReference type="GO" id="GO:0016787">
    <property type="term" value="F:hydrolase activity"/>
    <property type="evidence" value="ECO:0007669"/>
    <property type="project" value="UniProtKB-KW"/>
</dbReference>
<evidence type="ECO:0000313" key="5">
    <source>
        <dbReference type="EMBL" id="QBZ62691.1"/>
    </source>
</evidence>
<dbReference type="PANTHER" id="PTHR11559">
    <property type="entry name" value="CARBOXYLESTERASE"/>
    <property type="match status" value="1"/>
</dbReference>
<evidence type="ECO:0000259" key="4">
    <source>
        <dbReference type="Pfam" id="PF00135"/>
    </source>
</evidence>
<evidence type="ECO:0000256" key="3">
    <source>
        <dbReference type="SAM" id="SignalP"/>
    </source>
</evidence>
<keyword evidence="2" id="KW-0378">Hydrolase</keyword>
<evidence type="ECO:0000313" key="6">
    <source>
        <dbReference type="Proteomes" id="UP000294847"/>
    </source>
</evidence>
<dbReference type="InterPro" id="IPR019826">
    <property type="entry name" value="Carboxylesterase_B_AS"/>
</dbReference>
<dbReference type="Gene3D" id="3.40.50.1820">
    <property type="entry name" value="alpha/beta hydrolase"/>
    <property type="match status" value="1"/>
</dbReference>
<dbReference type="InterPro" id="IPR029058">
    <property type="entry name" value="AB_hydrolase_fold"/>
</dbReference>
<comment type="similarity">
    <text evidence="1">Belongs to the type-B carboxylesterase/lipase family.</text>
</comment>
<name>A0A4P7NKP6_PYROR</name>
<evidence type="ECO:0000256" key="1">
    <source>
        <dbReference type="ARBA" id="ARBA00005964"/>
    </source>
</evidence>
<dbReference type="InterPro" id="IPR002018">
    <property type="entry name" value="CarbesteraseB"/>
</dbReference>
<sequence length="724" mass="78617">MYRATLAMLAAWPSQLVLGAPTDVPSDVYSAGGLTLLTYNDLSNDPKNGSAAVLVHAPAEFLSAEESCRKLGETLWSPDTASFTDGLNSSLSYQIWQESFPKSQLFWVSKASSGDCRAINYRGELKEVDCAGPGSSKLPALCTQSAPVLTTATNNVRTDFIVNQRAGDLVYQGFRDFFVWKFRGIRFAAKPERFEYARPYEPTPEERSAPIPALFALPECLQVPGEVPDGSNEDCLGINIWTPYLPPTGPSSCKRPSSALVPKRLKPVMFYIYGGALRIGSGRNVYTDGTMLASRGDVVVVSVNYRVGSLGWMVLGDGVHNGNYGLSDVIAGLEWVKENIASFGGDPDRVTIFGYSAGAWLIRALMASPKAKGLFHAAIAQSGPAGIYMAEEPVQQPPLTNEAGFAYKYDSIGWAWENLGKKVVSEVGCATDETALGCLRAVDGTAFLNTSLYAIGITVDGKYIDSDRLTVNSSDNLASDVAFMTGIDRDEAGNNLVSVPVIPGVPLADIVPSIVPAVHSEAIAAAVRSPAFGIPSDPTPAEALDGVIRIATDAFFTCLEQATVYSAARHSTFESLWAYSFNRTYNFPGYTKPHCETTDPEQLEYKKCHGGDHLILFGTMRRGELPDRDGRDLPFSRVAMDHWAAFGTNRDPNPNPAYLAARGYWDTLETLQRLGPWERADVSTDAPIRLLQVQARMDAYSEVEQCKVLRQPLDYFEPGSSATN</sequence>